<organism evidence="2">
    <name type="scientific">Tanacetum cinerariifolium</name>
    <name type="common">Dalmatian daisy</name>
    <name type="synonym">Chrysanthemum cinerariifolium</name>
    <dbReference type="NCBI Taxonomy" id="118510"/>
    <lineage>
        <taxon>Eukaryota</taxon>
        <taxon>Viridiplantae</taxon>
        <taxon>Streptophyta</taxon>
        <taxon>Embryophyta</taxon>
        <taxon>Tracheophyta</taxon>
        <taxon>Spermatophyta</taxon>
        <taxon>Magnoliopsida</taxon>
        <taxon>eudicotyledons</taxon>
        <taxon>Gunneridae</taxon>
        <taxon>Pentapetalae</taxon>
        <taxon>asterids</taxon>
        <taxon>campanulids</taxon>
        <taxon>Asterales</taxon>
        <taxon>Asteraceae</taxon>
        <taxon>Asteroideae</taxon>
        <taxon>Anthemideae</taxon>
        <taxon>Anthemidinae</taxon>
        <taxon>Tanacetum</taxon>
    </lineage>
</organism>
<sequence length="252" mass="28609">MYHPQRASSPQNQSSLIPASNLDDDNLEPLWASASQPSQYMEGSSEPVEDESPVEEVAPVKPKRIYTQRRQPLKKSYKEFVEMWTIEKEVALCKAWVSASEDSIEGNGKKALGFWTEVTEYFHKEMGEQKRIYDSVNCKWKNRIRPNVSQFCEIYNSVKDRHQSGSCDNTVCQEAELEYRTIYNAPFALTDVQEVAPMGRDRAKKKSSIFGARLETSIAGDPSLVDALLSKLAMVATSFFAEKESSSEYYTN</sequence>
<dbReference type="PANTHER" id="PTHR45023">
    <property type="match status" value="1"/>
</dbReference>
<name>A0A699J8W4_TANCI</name>
<dbReference type="AlphaFoldDB" id="A0A699J8W4"/>
<dbReference type="EMBL" id="BKCJ010385465">
    <property type="protein sequence ID" value="GFA20624.1"/>
    <property type="molecule type" value="Genomic_DNA"/>
</dbReference>
<evidence type="ECO:0008006" key="3">
    <source>
        <dbReference type="Google" id="ProtNLM"/>
    </source>
</evidence>
<feature type="region of interest" description="Disordered" evidence="1">
    <location>
        <begin position="1"/>
        <end position="57"/>
    </location>
</feature>
<reference evidence="2" key="1">
    <citation type="journal article" date="2019" name="Sci. Rep.">
        <title>Draft genome of Tanacetum cinerariifolium, the natural source of mosquito coil.</title>
        <authorList>
            <person name="Yamashiro T."/>
            <person name="Shiraishi A."/>
            <person name="Satake H."/>
            <person name="Nakayama K."/>
        </authorList>
    </citation>
    <scope>NUCLEOTIDE SEQUENCE</scope>
</reference>
<dbReference type="PANTHER" id="PTHR45023:SF13">
    <property type="entry name" value="PUTATIVE-RELATED"/>
    <property type="match status" value="1"/>
</dbReference>
<proteinExistence type="predicted"/>
<protein>
    <recommendedName>
        <fullName evidence="3">Myb-like domain-containing protein</fullName>
    </recommendedName>
</protein>
<gene>
    <name evidence="2" type="ORF">Tci_592596</name>
</gene>
<feature type="compositionally biased region" description="Polar residues" evidence="1">
    <location>
        <begin position="1"/>
        <end position="18"/>
    </location>
</feature>
<evidence type="ECO:0000313" key="2">
    <source>
        <dbReference type="EMBL" id="GFA20624.1"/>
    </source>
</evidence>
<accession>A0A699J8W4</accession>
<evidence type="ECO:0000256" key="1">
    <source>
        <dbReference type="SAM" id="MobiDB-lite"/>
    </source>
</evidence>
<comment type="caution">
    <text evidence="2">The sequence shown here is derived from an EMBL/GenBank/DDBJ whole genome shotgun (WGS) entry which is preliminary data.</text>
</comment>